<dbReference type="GO" id="GO:0016491">
    <property type="term" value="F:oxidoreductase activity"/>
    <property type="evidence" value="ECO:0007669"/>
    <property type="project" value="UniProtKB-KW"/>
</dbReference>
<name>A0A6N6JLN3_9RHOB</name>
<feature type="domain" description="2Fe-2S ferredoxin-type" evidence="7">
    <location>
        <begin position="234"/>
        <end position="321"/>
    </location>
</feature>
<dbReference type="InterPro" id="IPR001041">
    <property type="entry name" value="2Fe-2S_ferredoxin-type"/>
</dbReference>
<keyword evidence="1" id="KW-0285">Flavoprotein</keyword>
<evidence type="ECO:0000256" key="5">
    <source>
        <dbReference type="ARBA" id="ARBA00023004"/>
    </source>
</evidence>
<accession>A0A6N6JLN3</accession>
<protein>
    <submittedName>
        <fullName evidence="9">Oxidoreductase</fullName>
    </submittedName>
</protein>
<evidence type="ECO:0000256" key="6">
    <source>
        <dbReference type="ARBA" id="ARBA00023014"/>
    </source>
</evidence>
<dbReference type="Pfam" id="PF00111">
    <property type="entry name" value="Fer2"/>
    <property type="match status" value="1"/>
</dbReference>
<dbReference type="PROSITE" id="PS51384">
    <property type="entry name" value="FAD_FR"/>
    <property type="match status" value="1"/>
</dbReference>
<evidence type="ECO:0000256" key="1">
    <source>
        <dbReference type="ARBA" id="ARBA00022630"/>
    </source>
</evidence>
<keyword evidence="10" id="KW-1185">Reference proteome</keyword>
<dbReference type="InterPro" id="IPR017927">
    <property type="entry name" value="FAD-bd_FR_type"/>
</dbReference>
<dbReference type="CDD" id="cd00207">
    <property type="entry name" value="fer2"/>
    <property type="match status" value="1"/>
</dbReference>
<evidence type="ECO:0000259" key="8">
    <source>
        <dbReference type="PROSITE" id="PS51384"/>
    </source>
</evidence>
<dbReference type="Gene3D" id="2.40.30.10">
    <property type="entry name" value="Translation factors"/>
    <property type="match status" value="1"/>
</dbReference>
<keyword evidence="3" id="KW-0479">Metal-binding</keyword>
<keyword evidence="6" id="KW-0411">Iron-sulfur</keyword>
<dbReference type="SUPFAM" id="SSF63380">
    <property type="entry name" value="Riboflavin synthase domain-like"/>
    <property type="match status" value="1"/>
</dbReference>
<evidence type="ECO:0000256" key="3">
    <source>
        <dbReference type="ARBA" id="ARBA00022723"/>
    </source>
</evidence>
<dbReference type="InterPro" id="IPR006058">
    <property type="entry name" value="2Fe2S_fd_BS"/>
</dbReference>
<dbReference type="Gene3D" id="3.10.20.30">
    <property type="match status" value="1"/>
</dbReference>
<dbReference type="PROSITE" id="PS00197">
    <property type="entry name" value="2FE2S_FER_1"/>
    <property type="match status" value="1"/>
</dbReference>
<gene>
    <name evidence="9" type="ORF">KIN_32620</name>
</gene>
<sequence>MSNTLKVTVIGKAIVGEDTVAFRLAGQDTALPACEAGAHIDVHLPSGLIRQYSLTRATEDNGRYEIGVLRDAGGRGGSVEICDTVRVGDTVEISPPRNNFGLHPSHGKSVLLAGGIGVTPLLSMARTLEARGAGYELRICARTPERAAFRCEIQDEAIAANIIYHYDEVDDPNPLDIAAFVGGLRSNDHLYACGPTGFLDAVQEAASRLPAGHFHQERFKANLAPLSAEDAGEFEVQLKGDGPVYPVAKECSILETLREQGVSVPQSCLEGVCGTCIVQVLDSGEIIHRDTSLYPDEQEQNSAIALCVSRGAPGSRIVLDL</sequence>
<dbReference type="InterPro" id="IPR012675">
    <property type="entry name" value="Beta-grasp_dom_sf"/>
</dbReference>
<keyword evidence="4" id="KW-0560">Oxidoreductase</keyword>
<dbReference type="OrthoDB" id="9792185at2"/>
<evidence type="ECO:0000256" key="2">
    <source>
        <dbReference type="ARBA" id="ARBA00022714"/>
    </source>
</evidence>
<dbReference type="SUPFAM" id="SSF54292">
    <property type="entry name" value="2Fe-2S ferredoxin-like"/>
    <property type="match status" value="1"/>
</dbReference>
<keyword evidence="5" id="KW-0408">Iron</keyword>
<dbReference type="GO" id="GO:0046872">
    <property type="term" value="F:metal ion binding"/>
    <property type="evidence" value="ECO:0007669"/>
    <property type="project" value="UniProtKB-KW"/>
</dbReference>
<evidence type="ECO:0000313" key="9">
    <source>
        <dbReference type="EMBL" id="GFE66188.1"/>
    </source>
</evidence>
<evidence type="ECO:0000259" key="7">
    <source>
        <dbReference type="PROSITE" id="PS51085"/>
    </source>
</evidence>
<dbReference type="Gene3D" id="3.40.50.80">
    <property type="entry name" value="Nucleotide-binding domain of ferredoxin-NADP reductase (FNR) module"/>
    <property type="match status" value="1"/>
</dbReference>
<organism evidence="9 10">
    <name type="scientific">Litoreibacter roseus</name>
    <dbReference type="NCBI Taxonomy" id="2601869"/>
    <lineage>
        <taxon>Bacteria</taxon>
        <taxon>Pseudomonadati</taxon>
        <taxon>Pseudomonadota</taxon>
        <taxon>Alphaproteobacteria</taxon>
        <taxon>Rhodobacterales</taxon>
        <taxon>Roseobacteraceae</taxon>
        <taxon>Litoreibacter</taxon>
    </lineage>
</organism>
<dbReference type="PANTHER" id="PTHR47354:SF1">
    <property type="entry name" value="CARNITINE MONOOXYGENASE REDUCTASE SUBUNIT"/>
    <property type="match status" value="1"/>
</dbReference>
<dbReference type="CDD" id="cd06185">
    <property type="entry name" value="PDR_like"/>
    <property type="match status" value="1"/>
</dbReference>
<evidence type="ECO:0000256" key="4">
    <source>
        <dbReference type="ARBA" id="ARBA00023002"/>
    </source>
</evidence>
<reference evidence="9 10" key="1">
    <citation type="submission" date="2019-12" db="EMBL/GenBank/DDBJ databases">
        <title>Litoreibacter badius sp. nov., a novel bacteriochlorophyll a-containing bacterium in the genus Litoreibacter.</title>
        <authorList>
            <person name="Kanamuro M."/>
            <person name="Takabe Y."/>
            <person name="Mori K."/>
            <person name="Takaichi S."/>
            <person name="Hanada S."/>
        </authorList>
    </citation>
    <scope>NUCLEOTIDE SEQUENCE [LARGE SCALE GENOMIC DNA]</scope>
    <source>
        <strain evidence="9 10">K6</strain>
    </source>
</reference>
<dbReference type="GO" id="GO:0051537">
    <property type="term" value="F:2 iron, 2 sulfur cluster binding"/>
    <property type="evidence" value="ECO:0007669"/>
    <property type="project" value="UniProtKB-KW"/>
</dbReference>
<proteinExistence type="predicted"/>
<evidence type="ECO:0000313" key="10">
    <source>
        <dbReference type="Proteomes" id="UP000436822"/>
    </source>
</evidence>
<dbReference type="Pfam" id="PF00970">
    <property type="entry name" value="FAD_binding_6"/>
    <property type="match status" value="1"/>
</dbReference>
<dbReference type="PROSITE" id="PS51085">
    <property type="entry name" value="2FE2S_FER_2"/>
    <property type="match status" value="1"/>
</dbReference>
<dbReference type="Proteomes" id="UP000436822">
    <property type="component" value="Unassembled WGS sequence"/>
</dbReference>
<dbReference type="InterPro" id="IPR039261">
    <property type="entry name" value="FNR_nucleotide-bd"/>
</dbReference>
<dbReference type="AlphaFoldDB" id="A0A6N6JLN3"/>
<keyword evidence="2" id="KW-0001">2Fe-2S</keyword>
<comment type="caution">
    <text evidence="9">The sequence shown here is derived from an EMBL/GenBank/DDBJ whole genome shotgun (WGS) entry which is preliminary data.</text>
</comment>
<dbReference type="InterPro" id="IPR050415">
    <property type="entry name" value="MRET"/>
</dbReference>
<dbReference type="PRINTS" id="PR00409">
    <property type="entry name" value="PHDIOXRDTASE"/>
</dbReference>
<dbReference type="RefSeq" id="WP_159809024.1">
    <property type="nucleotide sequence ID" value="NZ_BLJE01000004.1"/>
</dbReference>
<dbReference type="SUPFAM" id="SSF52343">
    <property type="entry name" value="Ferredoxin reductase-like, C-terminal NADP-linked domain"/>
    <property type="match status" value="1"/>
</dbReference>
<dbReference type="InterPro" id="IPR017938">
    <property type="entry name" value="Riboflavin_synthase-like_b-brl"/>
</dbReference>
<dbReference type="InterPro" id="IPR036010">
    <property type="entry name" value="2Fe-2S_ferredoxin-like_sf"/>
</dbReference>
<dbReference type="InterPro" id="IPR008333">
    <property type="entry name" value="Cbr1-like_FAD-bd_dom"/>
</dbReference>
<feature type="domain" description="FAD-binding FR-type" evidence="8">
    <location>
        <begin position="2"/>
        <end position="103"/>
    </location>
</feature>
<dbReference type="EMBL" id="BLJE01000004">
    <property type="protein sequence ID" value="GFE66188.1"/>
    <property type="molecule type" value="Genomic_DNA"/>
</dbReference>
<dbReference type="PANTHER" id="PTHR47354">
    <property type="entry name" value="NADH OXIDOREDUCTASE HCR"/>
    <property type="match status" value="1"/>
</dbReference>